<sequence length="893" mass="95857">MSNERALERLIERLLTGAPGETAQTSPLEGLSAGEAAALDVIGSVFAGYDALRSQPLPAAAPRPEPQEGDRVGPFRLRGRLGAGGMGEVWLAERADGQVEQRVAVKFLRISQQHFAEWFQREQRLLARLEHHYIARFIDAGHDGRGLPWLAMEYVDGEALDSHCDAHGYGLEQRLALFLRVCEAVEHAHRHLVLHRDIKPANILVSRDGTPKLLDFGVGKALGAAADAETRQPAFTFAYGAPEQFRGAPVSTATDVFSLGLLLYHLLAGELPRSRQQASVAELALREQTLEPASAQAQDNPAAPVPAARLRGDLDAILAKATAADPRDRYAAVTALADDLRRFCDGLPVNARPATRRYRARKFVRRHRTGVVAAAVALLALTLGLGLALWQAGEARAQARRADLQAARAERIADFMTGLLREQDPLERPGSRPRSAQELVADGVRRARSDLAEQPELRASLLAVLGEATANLGDLGAAQAVLSQALAEAPAGSAAAARLEALLGRIAIQQGHDGEGVARLDAALPLLLAGSAQDQVFAARLQVYQANDLLQKGRTEPALALMRTSYARVSARLGEDNLDVLDVRESLIGLLEQARRDDEAEPLARDLIARLERLAGADSPQLADALRYLAGIEKRRGNFAAAGALYQRAIALALRHLGARHHATATLYSRYANVLQDAGQPESALAQLALAEQALPDGADKARAQILATRGETLIDLKRADEAEQVLREALRLRREAGGPQDALAWYAQSEWGRALLAQGHMAQAEAAQREALAQMQRIMGADAYQLTFVLRALGDTCMAAGRPAEAAALRGRARELAARRYAAGHIIVLQFRLGQAEALLAAGDAAAALAQLQAILAEPEQPGTQAIRARARELQAAAPHSAGSAAKKSTRR</sequence>
<proteinExistence type="predicted"/>
<dbReference type="InterPro" id="IPR000719">
    <property type="entry name" value="Prot_kinase_dom"/>
</dbReference>
<keyword evidence="10" id="KW-1185">Reference proteome</keyword>
<dbReference type="PROSITE" id="PS00107">
    <property type="entry name" value="PROTEIN_KINASE_ATP"/>
    <property type="match status" value="1"/>
</dbReference>
<evidence type="ECO:0000313" key="9">
    <source>
        <dbReference type="EMBL" id="MCQ4165945.1"/>
    </source>
</evidence>
<dbReference type="Pfam" id="PF13181">
    <property type="entry name" value="TPR_8"/>
    <property type="match status" value="1"/>
</dbReference>
<gene>
    <name evidence="9" type="ORF">NM961_14585</name>
</gene>
<protein>
    <submittedName>
        <fullName evidence="9">Serine/threonine-protein kinase</fullName>
    </submittedName>
</protein>
<dbReference type="Pfam" id="PF13424">
    <property type="entry name" value="TPR_12"/>
    <property type="match status" value="1"/>
</dbReference>
<name>A0ABT1QUH7_9GAMM</name>
<dbReference type="SUPFAM" id="SSF56112">
    <property type="entry name" value="Protein kinase-like (PK-like)"/>
    <property type="match status" value="1"/>
</dbReference>
<dbReference type="InterPro" id="IPR008271">
    <property type="entry name" value="Ser/Thr_kinase_AS"/>
</dbReference>
<dbReference type="EMBL" id="JANFQO010000013">
    <property type="protein sequence ID" value="MCQ4165945.1"/>
    <property type="molecule type" value="Genomic_DNA"/>
</dbReference>
<evidence type="ECO:0000256" key="7">
    <source>
        <dbReference type="SAM" id="Phobius"/>
    </source>
</evidence>
<keyword evidence="7" id="KW-1133">Transmembrane helix</keyword>
<keyword evidence="2 5" id="KW-0547">Nucleotide-binding</keyword>
<dbReference type="Gene3D" id="1.25.40.10">
    <property type="entry name" value="Tetratricopeptide repeat domain"/>
    <property type="match status" value="2"/>
</dbReference>
<dbReference type="Gene3D" id="1.10.510.10">
    <property type="entry name" value="Transferase(Phosphotransferase) domain 1"/>
    <property type="match status" value="1"/>
</dbReference>
<dbReference type="Pfam" id="PF00069">
    <property type="entry name" value="Pkinase"/>
    <property type="match status" value="1"/>
</dbReference>
<dbReference type="RefSeq" id="WP_255915133.1">
    <property type="nucleotide sequence ID" value="NZ_JANFQO010000013.1"/>
</dbReference>
<dbReference type="InterPro" id="IPR019734">
    <property type="entry name" value="TPR_rpt"/>
</dbReference>
<keyword evidence="1" id="KW-0808">Transferase</keyword>
<evidence type="ECO:0000256" key="3">
    <source>
        <dbReference type="ARBA" id="ARBA00022777"/>
    </source>
</evidence>
<dbReference type="PANTHER" id="PTHR43289:SF34">
    <property type="entry name" value="SERINE_THREONINE-PROTEIN KINASE YBDM-RELATED"/>
    <property type="match status" value="1"/>
</dbReference>
<feature type="transmembrane region" description="Helical" evidence="7">
    <location>
        <begin position="369"/>
        <end position="390"/>
    </location>
</feature>
<evidence type="ECO:0000313" key="10">
    <source>
        <dbReference type="Proteomes" id="UP001165498"/>
    </source>
</evidence>
<evidence type="ECO:0000256" key="5">
    <source>
        <dbReference type="PROSITE-ProRule" id="PRU10141"/>
    </source>
</evidence>
<evidence type="ECO:0000256" key="6">
    <source>
        <dbReference type="SAM" id="MobiDB-lite"/>
    </source>
</evidence>
<dbReference type="Gene3D" id="3.30.200.20">
    <property type="entry name" value="Phosphorylase Kinase, domain 1"/>
    <property type="match status" value="1"/>
</dbReference>
<evidence type="ECO:0000256" key="1">
    <source>
        <dbReference type="ARBA" id="ARBA00022679"/>
    </source>
</evidence>
<keyword evidence="7" id="KW-0472">Membrane</keyword>
<feature type="region of interest" description="Disordered" evidence="6">
    <location>
        <begin position="874"/>
        <end position="893"/>
    </location>
</feature>
<dbReference type="CDD" id="cd14014">
    <property type="entry name" value="STKc_PknB_like"/>
    <property type="match status" value="1"/>
</dbReference>
<dbReference type="PROSITE" id="PS50011">
    <property type="entry name" value="PROTEIN_KINASE_DOM"/>
    <property type="match status" value="1"/>
</dbReference>
<accession>A0ABT1QUH7</accession>
<dbReference type="SMART" id="SM00028">
    <property type="entry name" value="TPR"/>
    <property type="match status" value="4"/>
</dbReference>
<dbReference type="SUPFAM" id="SSF48452">
    <property type="entry name" value="TPR-like"/>
    <property type="match status" value="2"/>
</dbReference>
<feature type="compositionally biased region" description="Low complexity" evidence="6">
    <location>
        <begin position="877"/>
        <end position="893"/>
    </location>
</feature>
<keyword evidence="3 9" id="KW-0418">Kinase</keyword>
<keyword evidence="7" id="KW-0812">Transmembrane</keyword>
<dbReference type="Proteomes" id="UP001165498">
    <property type="component" value="Unassembled WGS sequence"/>
</dbReference>
<dbReference type="InterPro" id="IPR017441">
    <property type="entry name" value="Protein_kinase_ATP_BS"/>
</dbReference>
<reference evidence="9" key="1">
    <citation type="submission" date="2022-07" db="EMBL/GenBank/DDBJ databases">
        <title>Tahibacter sp., a new gammaproteobacterium isolated from the silt sample collected at pig farm.</title>
        <authorList>
            <person name="Chen H."/>
        </authorList>
    </citation>
    <scope>NUCLEOTIDE SEQUENCE</scope>
    <source>
        <strain evidence="9">P2K</strain>
    </source>
</reference>
<feature type="binding site" evidence="5">
    <location>
        <position position="106"/>
    </location>
    <ligand>
        <name>ATP</name>
        <dbReference type="ChEBI" id="CHEBI:30616"/>
    </ligand>
</feature>
<organism evidence="9 10">
    <name type="scientific">Tahibacter harae</name>
    <dbReference type="NCBI Taxonomy" id="2963937"/>
    <lineage>
        <taxon>Bacteria</taxon>
        <taxon>Pseudomonadati</taxon>
        <taxon>Pseudomonadota</taxon>
        <taxon>Gammaproteobacteria</taxon>
        <taxon>Lysobacterales</taxon>
        <taxon>Rhodanobacteraceae</taxon>
        <taxon>Tahibacter</taxon>
    </lineage>
</organism>
<feature type="domain" description="Protein kinase" evidence="8">
    <location>
        <begin position="75"/>
        <end position="343"/>
    </location>
</feature>
<comment type="caution">
    <text evidence="9">The sequence shown here is derived from an EMBL/GenBank/DDBJ whole genome shotgun (WGS) entry which is preliminary data.</text>
</comment>
<evidence type="ECO:0000256" key="2">
    <source>
        <dbReference type="ARBA" id="ARBA00022741"/>
    </source>
</evidence>
<dbReference type="InterPro" id="IPR011990">
    <property type="entry name" value="TPR-like_helical_dom_sf"/>
</dbReference>
<dbReference type="PANTHER" id="PTHR43289">
    <property type="entry name" value="MITOGEN-ACTIVATED PROTEIN KINASE KINASE KINASE 20-RELATED"/>
    <property type="match status" value="1"/>
</dbReference>
<evidence type="ECO:0000256" key="4">
    <source>
        <dbReference type="ARBA" id="ARBA00022840"/>
    </source>
</evidence>
<evidence type="ECO:0000259" key="8">
    <source>
        <dbReference type="PROSITE" id="PS50011"/>
    </source>
</evidence>
<dbReference type="GO" id="GO:0016301">
    <property type="term" value="F:kinase activity"/>
    <property type="evidence" value="ECO:0007669"/>
    <property type="project" value="UniProtKB-KW"/>
</dbReference>
<dbReference type="SMART" id="SM00220">
    <property type="entry name" value="S_TKc"/>
    <property type="match status" value="1"/>
</dbReference>
<keyword evidence="4 5" id="KW-0067">ATP-binding</keyword>
<dbReference type="InterPro" id="IPR011009">
    <property type="entry name" value="Kinase-like_dom_sf"/>
</dbReference>
<dbReference type="PROSITE" id="PS00108">
    <property type="entry name" value="PROTEIN_KINASE_ST"/>
    <property type="match status" value="1"/>
</dbReference>